<accession>A0A9P9DYJ9</accession>
<evidence type="ECO:0000256" key="1">
    <source>
        <dbReference type="SAM" id="SignalP"/>
    </source>
</evidence>
<name>A0A9P9DYJ9_9PLEO</name>
<dbReference type="OrthoDB" id="10658401at2759"/>
<organism evidence="2 3">
    <name type="scientific">Dendryphion nanum</name>
    <dbReference type="NCBI Taxonomy" id="256645"/>
    <lineage>
        <taxon>Eukaryota</taxon>
        <taxon>Fungi</taxon>
        <taxon>Dikarya</taxon>
        <taxon>Ascomycota</taxon>
        <taxon>Pezizomycotina</taxon>
        <taxon>Dothideomycetes</taxon>
        <taxon>Pleosporomycetidae</taxon>
        <taxon>Pleosporales</taxon>
        <taxon>Torulaceae</taxon>
        <taxon>Dendryphion</taxon>
    </lineage>
</organism>
<dbReference type="EMBL" id="JAGMWT010000005">
    <property type="protein sequence ID" value="KAH7128829.1"/>
    <property type="molecule type" value="Genomic_DNA"/>
</dbReference>
<comment type="caution">
    <text evidence="2">The sequence shown here is derived from an EMBL/GenBank/DDBJ whole genome shotgun (WGS) entry which is preliminary data.</text>
</comment>
<evidence type="ECO:0000313" key="2">
    <source>
        <dbReference type="EMBL" id="KAH7128829.1"/>
    </source>
</evidence>
<keyword evidence="3" id="KW-1185">Reference proteome</keyword>
<reference evidence="2" key="1">
    <citation type="journal article" date="2021" name="Nat. Commun.">
        <title>Genetic determinants of endophytism in the Arabidopsis root mycobiome.</title>
        <authorList>
            <person name="Mesny F."/>
            <person name="Miyauchi S."/>
            <person name="Thiergart T."/>
            <person name="Pickel B."/>
            <person name="Atanasova L."/>
            <person name="Karlsson M."/>
            <person name="Huettel B."/>
            <person name="Barry K.W."/>
            <person name="Haridas S."/>
            <person name="Chen C."/>
            <person name="Bauer D."/>
            <person name="Andreopoulos W."/>
            <person name="Pangilinan J."/>
            <person name="LaButti K."/>
            <person name="Riley R."/>
            <person name="Lipzen A."/>
            <person name="Clum A."/>
            <person name="Drula E."/>
            <person name="Henrissat B."/>
            <person name="Kohler A."/>
            <person name="Grigoriev I.V."/>
            <person name="Martin F.M."/>
            <person name="Hacquard S."/>
        </authorList>
    </citation>
    <scope>NUCLEOTIDE SEQUENCE</scope>
    <source>
        <strain evidence="2">MPI-CAGE-CH-0243</strain>
    </source>
</reference>
<dbReference type="Proteomes" id="UP000700596">
    <property type="component" value="Unassembled WGS sequence"/>
</dbReference>
<keyword evidence="1" id="KW-0732">Signal</keyword>
<sequence length="157" mass="17433">MQIMSKFAIAIQFLGYVAYAAPTEPSAPPTLLKLGENGEVLEKLSPINVTDVGDLFPRSGSIRAYKWVSDCSGSSDWTWQNVGAGCYSFNGNTDMYSIYVNNLGLPGCADDFHYPQIYYNFHDFGCNRGWATKESTSNGCMHDSKPIKSFEIFCEHP</sequence>
<dbReference type="AlphaFoldDB" id="A0A9P9DYJ9"/>
<protein>
    <submittedName>
        <fullName evidence="2">Uncharacterized protein</fullName>
    </submittedName>
</protein>
<feature type="chain" id="PRO_5040344627" evidence="1">
    <location>
        <begin position="21"/>
        <end position="157"/>
    </location>
</feature>
<feature type="signal peptide" evidence="1">
    <location>
        <begin position="1"/>
        <end position="20"/>
    </location>
</feature>
<proteinExistence type="predicted"/>
<gene>
    <name evidence="2" type="ORF">B0J11DRAFT_505290</name>
</gene>
<evidence type="ECO:0000313" key="3">
    <source>
        <dbReference type="Proteomes" id="UP000700596"/>
    </source>
</evidence>